<keyword evidence="2" id="KW-0812">Transmembrane</keyword>
<feature type="region of interest" description="Disordered" evidence="1">
    <location>
        <begin position="94"/>
        <end position="139"/>
    </location>
</feature>
<comment type="caution">
    <text evidence="3">The sequence shown here is derived from an EMBL/GenBank/DDBJ whole genome shotgun (WGS) entry which is preliminary data.</text>
</comment>
<evidence type="ECO:0000256" key="1">
    <source>
        <dbReference type="SAM" id="MobiDB-lite"/>
    </source>
</evidence>
<proteinExistence type="predicted"/>
<evidence type="ECO:0000256" key="2">
    <source>
        <dbReference type="SAM" id="Phobius"/>
    </source>
</evidence>
<protein>
    <submittedName>
        <fullName evidence="3">Uncharacterized protein</fullName>
    </submittedName>
</protein>
<keyword evidence="2" id="KW-0472">Membrane</keyword>
<evidence type="ECO:0000313" key="3">
    <source>
        <dbReference type="EMBL" id="KAK2171403.1"/>
    </source>
</evidence>
<sequence length="262" mass="28903">MSVCLPAVGCEDVRAPQDGWVRRHDNVALIGCGVSDEIKWRLTCKQNSWQGKIGNCTAGIALSIIAVIAFLVGAVILFVGVVCIKRRMRRENPYSEAGEAMQRYDSTPTSRKPGGEDKWSAKPTSPVRPVTSPNPQETNINENEYASMRLLPPLPANDYRRQVMPAQLQQYAFPPPAAYHVTRDVYSPDHVYESPESMRKDNVRFSSGECPEYFDLDMQVRTPNTCTHVSGQCTCAGRPHSASLKGSAVHAGEPRSSNHVSV</sequence>
<name>A0AAD9KIZ7_RIDPI</name>
<evidence type="ECO:0000313" key="4">
    <source>
        <dbReference type="Proteomes" id="UP001209878"/>
    </source>
</evidence>
<gene>
    <name evidence="3" type="ORF">NP493_1072g01053</name>
</gene>
<reference evidence="3" key="1">
    <citation type="journal article" date="2023" name="Mol. Biol. Evol.">
        <title>Third-Generation Sequencing Reveals the Adaptive Role of the Epigenome in Three Deep-Sea Polychaetes.</title>
        <authorList>
            <person name="Perez M."/>
            <person name="Aroh O."/>
            <person name="Sun Y."/>
            <person name="Lan Y."/>
            <person name="Juniper S.K."/>
            <person name="Young C.R."/>
            <person name="Angers B."/>
            <person name="Qian P.Y."/>
        </authorList>
    </citation>
    <scope>NUCLEOTIDE SEQUENCE</scope>
    <source>
        <strain evidence="3">R07B-5</strain>
    </source>
</reference>
<feature type="transmembrane region" description="Helical" evidence="2">
    <location>
        <begin position="58"/>
        <end position="84"/>
    </location>
</feature>
<keyword evidence="2" id="KW-1133">Transmembrane helix</keyword>
<keyword evidence="4" id="KW-1185">Reference proteome</keyword>
<accession>A0AAD9KIZ7</accession>
<organism evidence="3 4">
    <name type="scientific">Ridgeia piscesae</name>
    <name type="common">Tubeworm</name>
    <dbReference type="NCBI Taxonomy" id="27915"/>
    <lineage>
        <taxon>Eukaryota</taxon>
        <taxon>Metazoa</taxon>
        <taxon>Spiralia</taxon>
        <taxon>Lophotrochozoa</taxon>
        <taxon>Annelida</taxon>
        <taxon>Polychaeta</taxon>
        <taxon>Sedentaria</taxon>
        <taxon>Canalipalpata</taxon>
        <taxon>Sabellida</taxon>
        <taxon>Siboglinidae</taxon>
        <taxon>Ridgeia</taxon>
    </lineage>
</organism>
<dbReference type="AlphaFoldDB" id="A0AAD9KIZ7"/>
<dbReference type="EMBL" id="JAODUO010001070">
    <property type="protein sequence ID" value="KAK2171403.1"/>
    <property type="molecule type" value="Genomic_DNA"/>
</dbReference>
<dbReference type="Proteomes" id="UP001209878">
    <property type="component" value="Unassembled WGS sequence"/>
</dbReference>